<dbReference type="GO" id="GO:0003676">
    <property type="term" value="F:nucleic acid binding"/>
    <property type="evidence" value="ECO:0007669"/>
    <property type="project" value="InterPro"/>
</dbReference>
<feature type="compositionally biased region" description="Basic and acidic residues" evidence="2">
    <location>
        <begin position="360"/>
        <end position="380"/>
    </location>
</feature>
<dbReference type="InterPro" id="IPR001878">
    <property type="entry name" value="Znf_CCHC"/>
</dbReference>
<dbReference type="GO" id="GO:0008270">
    <property type="term" value="F:zinc ion binding"/>
    <property type="evidence" value="ECO:0007669"/>
    <property type="project" value="UniProtKB-KW"/>
</dbReference>
<keyword evidence="5" id="KW-1185">Reference proteome</keyword>
<keyword evidence="1" id="KW-0862">Zinc</keyword>
<feature type="compositionally biased region" description="Basic and acidic residues" evidence="2">
    <location>
        <begin position="27"/>
        <end position="59"/>
    </location>
</feature>
<evidence type="ECO:0000313" key="5">
    <source>
        <dbReference type="Proteomes" id="UP000265515"/>
    </source>
</evidence>
<dbReference type="Proteomes" id="UP000265515">
    <property type="component" value="Unassembled WGS sequence"/>
</dbReference>
<keyword evidence="1" id="KW-0863">Zinc-finger</keyword>
<feature type="compositionally biased region" description="Polar residues" evidence="2">
    <location>
        <begin position="238"/>
        <end position="248"/>
    </location>
</feature>
<feature type="region of interest" description="Disordered" evidence="2">
    <location>
        <begin position="352"/>
        <end position="380"/>
    </location>
</feature>
<reference evidence="4 5" key="1">
    <citation type="journal article" date="2018" name="Cell">
        <title>The Chara Genome: Secondary Complexity and Implications for Plant Terrestrialization.</title>
        <authorList>
            <person name="Nishiyama T."/>
            <person name="Sakayama H."/>
            <person name="Vries J.D."/>
            <person name="Buschmann H."/>
            <person name="Saint-Marcoux D."/>
            <person name="Ullrich K.K."/>
            <person name="Haas F.B."/>
            <person name="Vanderstraeten L."/>
            <person name="Becker D."/>
            <person name="Lang D."/>
            <person name="Vosolsobe S."/>
            <person name="Rombauts S."/>
            <person name="Wilhelmsson P.K.I."/>
            <person name="Janitza P."/>
            <person name="Kern R."/>
            <person name="Heyl A."/>
            <person name="Rumpler F."/>
            <person name="Villalobos L.I.A.C."/>
            <person name="Clay J.M."/>
            <person name="Skokan R."/>
            <person name="Toyoda A."/>
            <person name="Suzuki Y."/>
            <person name="Kagoshima H."/>
            <person name="Schijlen E."/>
            <person name="Tajeshwar N."/>
            <person name="Catarino B."/>
            <person name="Hetherington A.J."/>
            <person name="Saltykova A."/>
            <person name="Bonnot C."/>
            <person name="Breuninger H."/>
            <person name="Symeonidi A."/>
            <person name="Radhakrishnan G.V."/>
            <person name="Van Nieuwerburgh F."/>
            <person name="Deforce D."/>
            <person name="Chang C."/>
            <person name="Karol K.G."/>
            <person name="Hedrich R."/>
            <person name="Ulvskov P."/>
            <person name="Glockner G."/>
            <person name="Delwiche C.F."/>
            <person name="Petrasek J."/>
            <person name="Van de Peer Y."/>
            <person name="Friml J."/>
            <person name="Beilby M."/>
            <person name="Dolan L."/>
            <person name="Kohara Y."/>
            <person name="Sugano S."/>
            <person name="Fujiyama A."/>
            <person name="Delaux P.-M."/>
            <person name="Quint M."/>
            <person name="TheiBen G."/>
            <person name="Hagemann M."/>
            <person name="Harholt J."/>
            <person name="Dunand C."/>
            <person name="Zachgo S."/>
            <person name="Langdale J."/>
            <person name="Maumus F."/>
            <person name="Straeten D.V.D."/>
            <person name="Gould S.B."/>
            <person name="Rensing S.A."/>
        </authorList>
    </citation>
    <scope>NUCLEOTIDE SEQUENCE [LARGE SCALE GENOMIC DNA]</scope>
    <source>
        <strain evidence="4 5">S276</strain>
    </source>
</reference>
<gene>
    <name evidence="4" type="ORF">CBR_g50982</name>
</gene>
<dbReference type="Gramene" id="GBG90636">
    <property type="protein sequence ID" value="GBG90636"/>
    <property type="gene ID" value="CBR_g50982"/>
</dbReference>
<dbReference type="SUPFAM" id="SSF57756">
    <property type="entry name" value="Retrovirus zinc finger-like domains"/>
    <property type="match status" value="1"/>
</dbReference>
<feature type="domain" description="CCHC-type" evidence="3">
    <location>
        <begin position="68"/>
        <end position="84"/>
    </location>
</feature>
<feature type="region of interest" description="Disordered" evidence="2">
    <location>
        <begin position="122"/>
        <end position="151"/>
    </location>
</feature>
<accession>A0A388M7X7</accession>
<dbReference type="AlphaFoldDB" id="A0A388M7X7"/>
<organism evidence="4 5">
    <name type="scientific">Chara braunii</name>
    <name type="common">Braun's stonewort</name>
    <dbReference type="NCBI Taxonomy" id="69332"/>
    <lineage>
        <taxon>Eukaryota</taxon>
        <taxon>Viridiplantae</taxon>
        <taxon>Streptophyta</taxon>
        <taxon>Charophyceae</taxon>
        <taxon>Charales</taxon>
        <taxon>Characeae</taxon>
        <taxon>Chara</taxon>
    </lineage>
</organism>
<evidence type="ECO:0000259" key="3">
    <source>
        <dbReference type="PROSITE" id="PS50158"/>
    </source>
</evidence>
<evidence type="ECO:0000313" key="4">
    <source>
        <dbReference type="EMBL" id="GBG90636.1"/>
    </source>
</evidence>
<proteinExistence type="predicted"/>
<dbReference type="PROSITE" id="PS50158">
    <property type="entry name" value="ZF_CCHC"/>
    <property type="match status" value="1"/>
</dbReference>
<dbReference type="Pfam" id="PF00098">
    <property type="entry name" value="zf-CCHC"/>
    <property type="match status" value="1"/>
</dbReference>
<sequence>MGSRRFDSRKRRDRYGGYDTSGWESGGDERRDRSREEYRERRPSDKRGGSADSYDRRGYGEAGARQVRCYECKELGHYKSQCPRLQGRPGNGGQGGMVFLSKELEDSLSVVGRMAKQLLEKQKEVKDAKREAEEKRKKEEEEKAAKEAAARVELEKKKVKEEKIQKRKWEIKTSLAEQREMYETKLEKIVRSGIKRVSIGKKETAVAAQTSSSSEDEDEEVVVTPLVDKRKRRDSTGDVENNPPTETPSKLGKKEDTSTPTSSKRKGRGRPTKTEAQPNRMARGEDPWEGVPMGEKFSTESAYKKAVRKTLGSFYPKTLQLMCKGAAIPFYGVNDAVDILAELRVTFCFRGKAAPGSTSSKEDEIQIRGDKKEDSGEPDE</sequence>
<dbReference type="InterPro" id="IPR036875">
    <property type="entry name" value="Znf_CCHC_sf"/>
</dbReference>
<name>A0A388M7X7_CHABU</name>
<comment type="caution">
    <text evidence="4">The sequence shown here is derived from an EMBL/GenBank/DDBJ whole genome shotgun (WGS) entry which is preliminary data.</text>
</comment>
<dbReference type="EMBL" id="BFEA01000827">
    <property type="protein sequence ID" value="GBG90636.1"/>
    <property type="molecule type" value="Genomic_DNA"/>
</dbReference>
<keyword evidence="1" id="KW-0479">Metal-binding</keyword>
<evidence type="ECO:0000256" key="1">
    <source>
        <dbReference type="PROSITE-ProRule" id="PRU00047"/>
    </source>
</evidence>
<protein>
    <recommendedName>
        <fullName evidence="3">CCHC-type domain-containing protein</fullName>
    </recommendedName>
</protein>
<feature type="region of interest" description="Disordered" evidence="2">
    <location>
        <begin position="1"/>
        <end position="63"/>
    </location>
</feature>
<feature type="region of interest" description="Disordered" evidence="2">
    <location>
        <begin position="193"/>
        <end position="293"/>
    </location>
</feature>
<dbReference type="Gene3D" id="4.10.60.10">
    <property type="entry name" value="Zinc finger, CCHC-type"/>
    <property type="match status" value="1"/>
</dbReference>
<evidence type="ECO:0000256" key="2">
    <source>
        <dbReference type="SAM" id="MobiDB-lite"/>
    </source>
</evidence>